<feature type="transmembrane region" description="Helical" evidence="3">
    <location>
        <begin position="564"/>
        <end position="587"/>
    </location>
</feature>
<sequence length="955" mass="106232">MSNLLPTLSINAPPFVGPSPTSPAAAVAAQSTKDQKMASAEQLVLDLCDPELRESALLDLSKVIFSALKREIFQDLAPLLWNSFGTIAALLQEIVSIYPALSPPTLTPGASNRVCNALALLQCVASHSETRILFLNVAVTTKVVDCDSGKTRPFEYLRLTSLGVIGALVKVDDPEVISFLLQTEIIPLCLRTMEMGSELSKTVATFIVQKILLDDVGLRYICATAERFFAVGTVLANMVVLLAEQPSTRLLKHIIRCYLRLSENPRACEALQNCIPEMLKDGTFNNCLRASYGWAFCITKTVWRITGLAFLFGFPFVRSKWMLFEKLDKVEIRQGHWFEPLQDLHGKLSGLVSNPPYIPSSHIPGLQAEVGKHEPSLALDGGMNGMDHLLHLFDGLISVLKPGGFFAFETNGDKQSEYIVDFISSQGSNTFHDMRIVADFAGITMTNNSSIAKPGMVLNHLTVDELQGASSEAVKFTWQGWKCLESQKQAFEGTQVALGCIRDRLVFLIDRHWPLVCRWSLNLGKFMLKLIWLWRDCIVRGFTSLIALGSAALFVIFWSSFLSLASTVCLLYVLLSLGAAGASIYFLGYTPGLFMVGLFGIMIMWKYSNFWTAGVLIIVGGYAFSLSRARGLVFISVAYALYFVHAHVGWAGIFLSMNLSFISNDLLIKLLQGYDCATEGTSFEEQKASEPLVEDYPSEFEFFSHTSEASNVASSKSTVKNSVTSSLLGVQKDASSSKVVKTDSVSNDEMKRIMNSSTHYEALGFPRRNSIDPIVLKKEYYKKVLSDFTKKKNYDEQLRKEESGRVVQRSCSSSRQDCSQYHQAKDGDGWVEYRLSSIFSASQKVEIPRAFVCAESKIFDVSEWASCQGMACKPNTHRPSFHVNMVGLDKSTQRSNSSRYPWGLDAEMVPEDDEFELWLQQALASGLFSDSPKRRKSWSPFKMPQKGIKPWRKSP</sequence>
<dbReference type="InterPro" id="IPR016024">
    <property type="entry name" value="ARM-type_fold"/>
</dbReference>
<organism evidence="5 6">
    <name type="scientific">Dendrobium catenatum</name>
    <dbReference type="NCBI Taxonomy" id="906689"/>
    <lineage>
        <taxon>Eukaryota</taxon>
        <taxon>Viridiplantae</taxon>
        <taxon>Streptophyta</taxon>
        <taxon>Embryophyta</taxon>
        <taxon>Tracheophyta</taxon>
        <taxon>Spermatophyta</taxon>
        <taxon>Magnoliopsida</taxon>
        <taxon>Liliopsida</taxon>
        <taxon>Asparagales</taxon>
        <taxon>Orchidaceae</taxon>
        <taxon>Epidendroideae</taxon>
        <taxon>Malaxideae</taxon>
        <taxon>Dendrobiinae</taxon>
        <taxon>Dendrobium</taxon>
    </lineage>
</organism>
<dbReference type="EMBL" id="KZ503041">
    <property type="protein sequence ID" value="PKU69366.1"/>
    <property type="molecule type" value="Genomic_DNA"/>
</dbReference>
<dbReference type="InterPro" id="IPR011989">
    <property type="entry name" value="ARM-like"/>
</dbReference>
<dbReference type="PROSITE" id="PS00092">
    <property type="entry name" value="N6_MTASE"/>
    <property type="match status" value="1"/>
</dbReference>
<evidence type="ECO:0000259" key="4">
    <source>
        <dbReference type="Pfam" id="PF14901"/>
    </source>
</evidence>
<dbReference type="AlphaFoldDB" id="A0A2I0W132"/>
<dbReference type="Gene3D" id="3.40.50.150">
    <property type="entry name" value="Vaccinia Virus protein VP39"/>
    <property type="match status" value="1"/>
</dbReference>
<dbReference type="SUPFAM" id="SSF53335">
    <property type="entry name" value="S-adenosyl-L-methionine-dependent methyltransferases"/>
    <property type="match status" value="1"/>
</dbReference>
<dbReference type="PANTHER" id="PTHR45270:SF1">
    <property type="entry name" value="CHAPERONE DNAJ-DOMAIN SUPERFAMILY PROTEIN"/>
    <property type="match status" value="1"/>
</dbReference>
<dbReference type="GO" id="GO:0030014">
    <property type="term" value="C:CCR4-NOT complex"/>
    <property type="evidence" value="ECO:0007669"/>
    <property type="project" value="InterPro"/>
</dbReference>
<evidence type="ECO:0000256" key="1">
    <source>
        <dbReference type="ARBA" id="ARBA00006385"/>
    </source>
</evidence>
<dbReference type="Pfam" id="PF14901">
    <property type="entry name" value="Jiv90"/>
    <property type="match status" value="1"/>
</dbReference>
<dbReference type="FunFam" id="1.25.10.10:FF:000661">
    <property type="entry name" value="Cell differentiation family, Rcd1-like containing protein"/>
    <property type="match status" value="1"/>
</dbReference>
<dbReference type="GO" id="GO:0003676">
    <property type="term" value="F:nucleic acid binding"/>
    <property type="evidence" value="ECO:0007669"/>
    <property type="project" value="InterPro"/>
</dbReference>
<dbReference type="InterPro" id="IPR002052">
    <property type="entry name" value="DNA_methylase_N6_adenine_CS"/>
</dbReference>
<protein>
    <recommendedName>
        <fullName evidence="4">Cleavage inducing molecular chaperone Jiv domain-containing protein</fullName>
    </recommendedName>
</protein>
<evidence type="ECO:0000313" key="5">
    <source>
        <dbReference type="EMBL" id="PKU69366.1"/>
    </source>
</evidence>
<evidence type="ECO:0000313" key="6">
    <source>
        <dbReference type="Proteomes" id="UP000233837"/>
    </source>
</evidence>
<keyword evidence="3" id="KW-1133">Transmembrane helix</keyword>
<keyword evidence="3" id="KW-0812">Transmembrane</keyword>
<accession>A0A2I0W132</accession>
<dbReference type="GO" id="GO:0006402">
    <property type="term" value="P:mRNA catabolic process"/>
    <property type="evidence" value="ECO:0007669"/>
    <property type="project" value="InterPro"/>
</dbReference>
<dbReference type="InterPro" id="IPR032843">
    <property type="entry name" value="Jiv"/>
</dbReference>
<evidence type="ECO:0000256" key="3">
    <source>
        <dbReference type="SAM" id="Phobius"/>
    </source>
</evidence>
<reference evidence="5 6" key="1">
    <citation type="journal article" date="2016" name="Sci. Rep.">
        <title>The Dendrobium catenatum Lindl. genome sequence provides insights into polysaccharide synthase, floral development and adaptive evolution.</title>
        <authorList>
            <person name="Zhang G.Q."/>
            <person name="Xu Q."/>
            <person name="Bian C."/>
            <person name="Tsai W.C."/>
            <person name="Yeh C.M."/>
            <person name="Liu K.W."/>
            <person name="Yoshida K."/>
            <person name="Zhang L.S."/>
            <person name="Chang S.B."/>
            <person name="Chen F."/>
            <person name="Shi Y."/>
            <person name="Su Y.Y."/>
            <person name="Zhang Y.Q."/>
            <person name="Chen L.J."/>
            <person name="Yin Y."/>
            <person name="Lin M."/>
            <person name="Huang H."/>
            <person name="Deng H."/>
            <person name="Wang Z.W."/>
            <person name="Zhu S.L."/>
            <person name="Zhao X."/>
            <person name="Deng C."/>
            <person name="Niu S.C."/>
            <person name="Huang J."/>
            <person name="Wang M."/>
            <person name="Liu G.H."/>
            <person name="Yang H.J."/>
            <person name="Xiao X.J."/>
            <person name="Hsiao Y.Y."/>
            <person name="Wu W.L."/>
            <person name="Chen Y.Y."/>
            <person name="Mitsuda N."/>
            <person name="Ohme-Takagi M."/>
            <person name="Luo Y.B."/>
            <person name="Van de Peer Y."/>
            <person name="Liu Z.J."/>
        </authorList>
    </citation>
    <scope>NUCLEOTIDE SEQUENCE [LARGE SCALE GENOMIC DNA]</scope>
    <source>
        <tissue evidence="5">The whole plant</tissue>
    </source>
</reference>
<dbReference type="InterPro" id="IPR029063">
    <property type="entry name" value="SAM-dependent_MTases_sf"/>
</dbReference>
<dbReference type="InterPro" id="IPR007216">
    <property type="entry name" value="CNOT9"/>
</dbReference>
<comment type="similarity">
    <text evidence="1">Belongs to the CNOT9 family.</text>
</comment>
<dbReference type="Pfam" id="PF04078">
    <property type="entry name" value="Rcd1"/>
    <property type="match status" value="1"/>
</dbReference>
<dbReference type="GO" id="GO:0032259">
    <property type="term" value="P:methylation"/>
    <property type="evidence" value="ECO:0007669"/>
    <property type="project" value="InterPro"/>
</dbReference>
<dbReference type="SUPFAM" id="SSF48371">
    <property type="entry name" value="ARM repeat"/>
    <property type="match status" value="1"/>
</dbReference>
<proteinExistence type="inferred from homology"/>
<feature type="transmembrane region" description="Helical" evidence="3">
    <location>
        <begin position="632"/>
        <end position="655"/>
    </location>
</feature>
<dbReference type="Gene3D" id="1.25.10.10">
    <property type="entry name" value="Leucine-rich Repeat Variant"/>
    <property type="match status" value="1"/>
</dbReference>
<evidence type="ECO:0000256" key="2">
    <source>
        <dbReference type="SAM" id="MobiDB-lite"/>
    </source>
</evidence>
<feature type="region of interest" description="Disordered" evidence="2">
    <location>
        <begin position="929"/>
        <end position="955"/>
    </location>
</feature>
<feature type="domain" description="Cleavage inducing molecular chaperone Jiv" evidence="4">
    <location>
        <begin position="807"/>
        <end position="884"/>
    </location>
</feature>
<keyword evidence="6" id="KW-1185">Reference proteome</keyword>
<feature type="transmembrane region" description="Helical" evidence="3">
    <location>
        <begin position="608"/>
        <end position="626"/>
    </location>
</feature>
<gene>
    <name evidence="5" type="ORF">MA16_Dca002636</name>
</gene>
<dbReference type="PANTHER" id="PTHR45270">
    <property type="entry name" value="OS03G0832900 PROTEIN"/>
    <property type="match status" value="1"/>
</dbReference>
<keyword evidence="3" id="KW-0472">Membrane</keyword>
<dbReference type="Proteomes" id="UP000233837">
    <property type="component" value="Unassembled WGS sequence"/>
</dbReference>
<dbReference type="GO" id="GO:0008168">
    <property type="term" value="F:methyltransferase activity"/>
    <property type="evidence" value="ECO:0007669"/>
    <property type="project" value="InterPro"/>
</dbReference>
<name>A0A2I0W132_9ASPA</name>
<reference evidence="5 6" key="2">
    <citation type="journal article" date="2017" name="Nature">
        <title>The Apostasia genome and the evolution of orchids.</title>
        <authorList>
            <person name="Zhang G.Q."/>
            <person name="Liu K.W."/>
            <person name="Li Z."/>
            <person name="Lohaus R."/>
            <person name="Hsiao Y.Y."/>
            <person name="Niu S.C."/>
            <person name="Wang J.Y."/>
            <person name="Lin Y.C."/>
            <person name="Xu Q."/>
            <person name="Chen L.J."/>
            <person name="Yoshida K."/>
            <person name="Fujiwara S."/>
            <person name="Wang Z.W."/>
            <person name="Zhang Y.Q."/>
            <person name="Mitsuda N."/>
            <person name="Wang M."/>
            <person name="Liu G.H."/>
            <person name="Pecoraro L."/>
            <person name="Huang H.X."/>
            <person name="Xiao X.J."/>
            <person name="Lin M."/>
            <person name="Wu X.Y."/>
            <person name="Wu W.L."/>
            <person name="Chen Y.Y."/>
            <person name="Chang S.B."/>
            <person name="Sakamoto S."/>
            <person name="Ohme-Takagi M."/>
            <person name="Yagi M."/>
            <person name="Zeng S.J."/>
            <person name="Shen C.Y."/>
            <person name="Yeh C.M."/>
            <person name="Luo Y.B."/>
            <person name="Tsai W.C."/>
            <person name="Van de Peer Y."/>
            <person name="Liu Z.J."/>
        </authorList>
    </citation>
    <scope>NUCLEOTIDE SEQUENCE [LARGE SCALE GENOMIC DNA]</scope>
    <source>
        <tissue evidence="5">The whole plant</tissue>
    </source>
</reference>